<dbReference type="Gene3D" id="3.10.620.30">
    <property type="match status" value="1"/>
</dbReference>
<dbReference type="EMBL" id="JACOPP010000003">
    <property type="protein sequence ID" value="MBC5732808.1"/>
    <property type="molecule type" value="Genomic_DNA"/>
</dbReference>
<name>A0A8J6J2W0_9FIRM</name>
<dbReference type="PANTHER" id="PTHR33490:SF6">
    <property type="entry name" value="SLL1049 PROTEIN"/>
    <property type="match status" value="1"/>
</dbReference>
<organism evidence="3 4">
    <name type="scientific">Lawsonibacter hominis</name>
    <dbReference type="NCBI Taxonomy" id="2763053"/>
    <lineage>
        <taxon>Bacteria</taxon>
        <taxon>Bacillati</taxon>
        <taxon>Bacillota</taxon>
        <taxon>Clostridia</taxon>
        <taxon>Eubacteriales</taxon>
        <taxon>Oscillospiraceae</taxon>
        <taxon>Lawsonibacter</taxon>
    </lineage>
</organism>
<dbReference type="InterPro" id="IPR038765">
    <property type="entry name" value="Papain-like_cys_pep_sf"/>
</dbReference>
<dbReference type="SMART" id="SM00460">
    <property type="entry name" value="TGc"/>
    <property type="match status" value="1"/>
</dbReference>
<protein>
    <submittedName>
        <fullName evidence="3">Transglutaminase domain-containing protein</fullName>
    </submittedName>
</protein>
<dbReference type="RefSeq" id="WP_186906706.1">
    <property type="nucleotide sequence ID" value="NZ_JACOPP010000003.1"/>
</dbReference>
<accession>A0A8J6J2W0</accession>
<feature type="domain" description="Transglutaminase-like" evidence="2">
    <location>
        <begin position="215"/>
        <end position="284"/>
    </location>
</feature>
<dbReference type="PANTHER" id="PTHR33490">
    <property type="entry name" value="BLR5614 PROTEIN-RELATED"/>
    <property type="match status" value="1"/>
</dbReference>
<feature type="chain" id="PRO_5039591050" evidence="1">
    <location>
        <begin position="29"/>
        <end position="310"/>
    </location>
</feature>
<feature type="signal peptide" evidence="1">
    <location>
        <begin position="1"/>
        <end position="28"/>
    </location>
</feature>
<evidence type="ECO:0000313" key="4">
    <source>
        <dbReference type="Proteomes" id="UP000661435"/>
    </source>
</evidence>
<gene>
    <name evidence="3" type="ORF">H8S57_03570</name>
</gene>
<evidence type="ECO:0000256" key="1">
    <source>
        <dbReference type="SAM" id="SignalP"/>
    </source>
</evidence>
<proteinExistence type="predicted"/>
<keyword evidence="1" id="KW-0732">Signal</keyword>
<dbReference type="InterPro" id="IPR002931">
    <property type="entry name" value="Transglutaminase-like"/>
</dbReference>
<evidence type="ECO:0000259" key="2">
    <source>
        <dbReference type="SMART" id="SM00460"/>
    </source>
</evidence>
<comment type="caution">
    <text evidence="3">The sequence shown here is derived from an EMBL/GenBank/DDBJ whole genome shotgun (WGS) entry which is preliminary data.</text>
</comment>
<sequence>MKHSKLRRAAAALLALALVLGAGGVLLAASEAKAAKPASLPVKAETKTGVTVYANAKASIDASNLAEGYLLVTYTGGRNVKIKVQITKEGGVTYTYNLNNQGGTETFPLTEGDGKYTVKVFENTTGTKYAVAHSAAVELKLRNDFLPFLYPNQFVDYNAKSAVVSKAAEIVSAAGAATDLSRVQAVFDFVTKNFSYDYELAKTVQSGYLPVVDRVLEGKKGICFDYAAVMCAMLRSQNIPCKLVVGYAGTTYHAWINVYIDGVGWVDKVIYFDGESWTLMDPTFVSTGKASQSIMKYVTDDTNYTQKYAY</sequence>
<keyword evidence="4" id="KW-1185">Reference proteome</keyword>
<reference evidence="3" key="1">
    <citation type="submission" date="2020-08" db="EMBL/GenBank/DDBJ databases">
        <title>Genome public.</title>
        <authorList>
            <person name="Liu C."/>
            <person name="Sun Q."/>
        </authorList>
    </citation>
    <scope>NUCLEOTIDE SEQUENCE</scope>
    <source>
        <strain evidence="3">NSJ-51</strain>
    </source>
</reference>
<evidence type="ECO:0000313" key="3">
    <source>
        <dbReference type="EMBL" id="MBC5732808.1"/>
    </source>
</evidence>
<dbReference type="Proteomes" id="UP000661435">
    <property type="component" value="Unassembled WGS sequence"/>
</dbReference>
<dbReference type="Pfam" id="PF01841">
    <property type="entry name" value="Transglut_core"/>
    <property type="match status" value="1"/>
</dbReference>
<dbReference type="SUPFAM" id="SSF54001">
    <property type="entry name" value="Cysteine proteinases"/>
    <property type="match status" value="1"/>
</dbReference>
<dbReference type="AlphaFoldDB" id="A0A8J6J2W0"/>